<dbReference type="OrthoDB" id="6120040at2759"/>
<name>A0A8S3SZL4_MYTED</name>
<keyword evidence="4" id="KW-1185">Reference proteome</keyword>
<evidence type="ECO:0000256" key="1">
    <source>
        <dbReference type="SAM" id="SignalP"/>
    </source>
</evidence>
<dbReference type="SUPFAM" id="SSF57414">
    <property type="entry name" value="Hairpin loop containing domain-like"/>
    <property type="match status" value="1"/>
</dbReference>
<evidence type="ECO:0000259" key="2">
    <source>
        <dbReference type="Pfam" id="PF00024"/>
    </source>
</evidence>
<dbReference type="SUPFAM" id="SSF56436">
    <property type="entry name" value="C-type lectin-like"/>
    <property type="match status" value="1"/>
</dbReference>
<dbReference type="Proteomes" id="UP000683360">
    <property type="component" value="Unassembled WGS sequence"/>
</dbReference>
<dbReference type="InterPro" id="IPR016186">
    <property type="entry name" value="C-type_lectin-like/link_sf"/>
</dbReference>
<evidence type="ECO:0000313" key="3">
    <source>
        <dbReference type="EMBL" id="CAG2227100.1"/>
    </source>
</evidence>
<keyword evidence="1" id="KW-0732">Signal</keyword>
<evidence type="ECO:0000313" key="4">
    <source>
        <dbReference type="Proteomes" id="UP000683360"/>
    </source>
</evidence>
<feature type="signal peptide" evidence="1">
    <location>
        <begin position="1"/>
        <end position="19"/>
    </location>
</feature>
<proteinExistence type="predicted"/>
<organism evidence="3 4">
    <name type="scientific">Mytilus edulis</name>
    <name type="common">Blue mussel</name>
    <dbReference type="NCBI Taxonomy" id="6550"/>
    <lineage>
        <taxon>Eukaryota</taxon>
        <taxon>Metazoa</taxon>
        <taxon>Spiralia</taxon>
        <taxon>Lophotrochozoa</taxon>
        <taxon>Mollusca</taxon>
        <taxon>Bivalvia</taxon>
        <taxon>Autobranchia</taxon>
        <taxon>Pteriomorphia</taxon>
        <taxon>Mytilida</taxon>
        <taxon>Mytiloidea</taxon>
        <taxon>Mytilidae</taxon>
        <taxon>Mytilinae</taxon>
        <taxon>Mytilus</taxon>
    </lineage>
</organism>
<protein>
    <recommendedName>
        <fullName evidence="2">Apple domain-containing protein</fullName>
    </recommendedName>
</protein>
<dbReference type="AlphaFoldDB" id="A0A8S3SZL4"/>
<reference evidence="3" key="1">
    <citation type="submission" date="2021-03" db="EMBL/GenBank/DDBJ databases">
        <authorList>
            <person name="Bekaert M."/>
        </authorList>
    </citation>
    <scope>NUCLEOTIDE SEQUENCE</scope>
</reference>
<comment type="caution">
    <text evidence="3">The sequence shown here is derived from an EMBL/GenBank/DDBJ whole genome shotgun (WGS) entry which is preliminary data.</text>
</comment>
<dbReference type="Pfam" id="PF00024">
    <property type="entry name" value="PAN_1"/>
    <property type="match status" value="1"/>
</dbReference>
<feature type="domain" description="Apple" evidence="2">
    <location>
        <begin position="37"/>
        <end position="79"/>
    </location>
</feature>
<accession>A0A8S3SZL4</accession>
<dbReference type="EMBL" id="CAJPWZ010001948">
    <property type="protein sequence ID" value="CAG2227100.1"/>
    <property type="molecule type" value="Genomic_DNA"/>
</dbReference>
<dbReference type="InterPro" id="IPR003609">
    <property type="entry name" value="Pan_app"/>
</dbReference>
<dbReference type="CDD" id="cd00037">
    <property type="entry name" value="CLECT"/>
    <property type="match status" value="1"/>
</dbReference>
<gene>
    <name evidence="3" type="ORF">MEDL_40110</name>
</gene>
<sequence>MKLEIVLFHLNLLIKLYSGTTIISAHQKPEADGKFENQNNDETIFSISIAECNMRCSLNSRCVSFFYNLLTKLCILHSNPFTYTVIPNSGTGWRLYVTRDRTGRCPDNFFFYRQLDFCYQFRPTIKAAYISCPLGKLQRINTEEKQIYTMKIIADVELVYDEQICIQGKNTGDGWKFFDGTLMTYFKWGRNQPKSLSNQLRMVRRKSYKWFTIPDSTKFNCSYLCEYP</sequence>
<dbReference type="InterPro" id="IPR016187">
    <property type="entry name" value="CTDL_fold"/>
</dbReference>
<dbReference type="Gene3D" id="3.10.100.10">
    <property type="entry name" value="Mannose-Binding Protein A, subunit A"/>
    <property type="match status" value="1"/>
</dbReference>
<dbReference type="Gene3D" id="3.50.4.10">
    <property type="entry name" value="Hepatocyte Growth Factor"/>
    <property type="match status" value="1"/>
</dbReference>
<feature type="chain" id="PRO_5035760937" description="Apple domain-containing protein" evidence="1">
    <location>
        <begin position="20"/>
        <end position="228"/>
    </location>
</feature>